<reference evidence="3 4" key="1">
    <citation type="journal article" date="2020" name="G3 (Bethesda)">
        <title>Genetic Underpinnings of Host Manipulation by Ophiocordyceps as Revealed by Comparative Transcriptomics.</title>
        <authorList>
            <person name="Will I."/>
            <person name="Das B."/>
            <person name="Trinh T."/>
            <person name="Brachmann A."/>
            <person name="Ohm R.A."/>
            <person name="de Bekker C."/>
        </authorList>
    </citation>
    <scope>NUCLEOTIDE SEQUENCE [LARGE SCALE GENOMIC DNA]</scope>
    <source>
        <strain evidence="3 4">EC05</strain>
    </source>
</reference>
<comment type="caution">
    <text evidence="3">The sequence shown here is derived from an EMBL/GenBank/DDBJ whole genome shotgun (WGS) entry which is preliminary data.</text>
</comment>
<gene>
    <name evidence="3" type="ORF">GQ602_006224</name>
</gene>
<dbReference type="Gene3D" id="3.40.50.12780">
    <property type="entry name" value="N-terminal domain of ligase-like"/>
    <property type="match status" value="1"/>
</dbReference>
<dbReference type="PANTHER" id="PTHR24096:SF422">
    <property type="entry name" value="BCDNA.GH02901"/>
    <property type="match status" value="1"/>
</dbReference>
<dbReference type="InterPro" id="IPR045851">
    <property type="entry name" value="AMP-bd_C_sf"/>
</dbReference>
<organism evidence="3 4">
    <name type="scientific">Ophiocordyceps camponoti-floridani</name>
    <dbReference type="NCBI Taxonomy" id="2030778"/>
    <lineage>
        <taxon>Eukaryota</taxon>
        <taxon>Fungi</taxon>
        <taxon>Dikarya</taxon>
        <taxon>Ascomycota</taxon>
        <taxon>Pezizomycotina</taxon>
        <taxon>Sordariomycetes</taxon>
        <taxon>Hypocreomycetidae</taxon>
        <taxon>Hypocreales</taxon>
        <taxon>Ophiocordycipitaceae</taxon>
        <taxon>Ophiocordyceps</taxon>
    </lineage>
</organism>
<dbReference type="Proteomes" id="UP000562929">
    <property type="component" value="Unassembled WGS sequence"/>
</dbReference>
<dbReference type="PANTHER" id="PTHR24096">
    <property type="entry name" value="LONG-CHAIN-FATTY-ACID--COA LIGASE"/>
    <property type="match status" value="1"/>
</dbReference>
<dbReference type="InterPro" id="IPR025110">
    <property type="entry name" value="AMP-bd_C"/>
</dbReference>
<dbReference type="PROSITE" id="PS00455">
    <property type="entry name" value="AMP_BINDING"/>
    <property type="match status" value="1"/>
</dbReference>
<dbReference type="EMBL" id="JAACLJ010000007">
    <property type="protein sequence ID" value="KAF4583080.1"/>
    <property type="molecule type" value="Genomic_DNA"/>
</dbReference>
<evidence type="ECO:0000259" key="1">
    <source>
        <dbReference type="Pfam" id="PF00501"/>
    </source>
</evidence>
<keyword evidence="4" id="KW-1185">Reference proteome</keyword>
<feature type="domain" description="AMP-dependent synthetase/ligase" evidence="1">
    <location>
        <begin position="2"/>
        <end position="332"/>
    </location>
</feature>
<evidence type="ECO:0000259" key="2">
    <source>
        <dbReference type="Pfam" id="PF13193"/>
    </source>
</evidence>
<evidence type="ECO:0000313" key="3">
    <source>
        <dbReference type="EMBL" id="KAF4583080.1"/>
    </source>
</evidence>
<dbReference type="Pfam" id="PF00501">
    <property type="entry name" value="AMP-binding"/>
    <property type="match status" value="1"/>
</dbReference>
<dbReference type="GO" id="GO:0016405">
    <property type="term" value="F:CoA-ligase activity"/>
    <property type="evidence" value="ECO:0007669"/>
    <property type="project" value="TreeGrafter"/>
</dbReference>
<dbReference type="SUPFAM" id="SSF56801">
    <property type="entry name" value="Acetyl-CoA synthetase-like"/>
    <property type="match status" value="1"/>
</dbReference>
<evidence type="ECO:0000313" key="4">
    <source>
        <dbReference type="Proteomes" id="UP000562929"/>
    </source>
</evidence>
<name>A0A8H4Q2R2_9HYPO</name>
<dbReference type="Gene3D" id="3.30.300.30">
    <property type="match status" value="1"/>
</dbReference>
<dbReference type="InterPro" id="IPR042099">
    <property type="entry name" value="ANL_N_sf"/>
</dbReference>
<dbReference type="OrthoDB" id="6509636at2759"/>
<dbReference type="AlphaFoldDB" id="A0A8H4Q2R2"/>
<proteinExistence type="predicted"/>
<sequence>MAVFSLNAMDFFPLLHATHRINGIVTLISASATASELESQLRCSSAVALFTCAPLLQTALRAARAVSIPDDSVFLLPVPGFDSASRLSTDGLIAEAETLPPVASPRWSEGQGARQTAYLCFSSGTSGLPKAVMISHRNVIANILQLSTAEAPSREALAFTTETVLGVLPFSHVFGLIVCGLLSQYRGDEVVVLPRWHLDSTLAAVQRHSIRRLLVVPPMLVQMAAARERLSSTHHLSSVRWILSGAAPLGTELADKLLRLFPEGRLGQGYGLSESATAVTINSETENLVGSSGPLLPGMRAKLVDAAGERVTGYDQPGELFLQSPSLALGYLDNEKATAETFVWHDDGRWLRTGDEVLVRKSDSGRDHFFITDRIKELIKVKGHQVAPAELEAHLLGHPLVSDCAVIAAPDETSGEVPKAFVVKAEEATGTSDGDIIAALGKHFRDHKASYKALRGGVRFVDSIPKSPSGKILRRLLRDDEDAKMRSRVSPSKL</sequence>
<dbReference type="Pfam" id="PF13193">
    <property type="entry name" value="AMP-binding_C"/>
    <property type="match status" value="1"/>
</dbReference>
<dbReference type="InterPro" id="IPR000873">
    <property type="entry name" value="AMP-dep_synth/lig_dom"/>
</dbReference>
<protein>
    <submittedName>
        <fullName evidence="3">AMP dependent CoA ligase</fullName>
    </submittedName>
</protein>
<accession>A0A8H4Q2R2</accession>
<dbReference type="InterPro" id="IPR020845">
    <property type="entry name" value="AMP-binding_CS"/>
</dbReference>
<keyword evidence="3" id="KW-0436">Ligase</keyword>
<feature type="domain" description="AMP-binding enzyme C-terminal" evidence="2">
    <location>
        <begin position="390"/>
        <end position="471"/>
    </location>
</feature>